<dbReference type="PANTHER" id="PTHR42852:SF6">
    <property type="entry name" value="THIOL:DISULFIDE INTERCHANGE PROTEIN DSBE"/>
    <property type="match status" value="1"/>
</dbReference>
<evidence type="ECO:0000256" key="4">
    <source>
        <dbReference type="ARBA" id="ARBA00023284"/>
    </source>
</evidence>
<keyword evidence="7" id="KW-1185">Reference proteome</keyword>
<name>A0A420VZE6_9SPHI</name>
<protein>
    <submittedName>
        <fullName evidence="6">TlpA family protein disulfide reductase</fullName>
    </submittedName>
</protein>
<dbReference type="PANTHER" id="PTHR42852">
    <property type="entry name" value="THIOL:DISULFIDE INTERCHANGE PROTEIN DSBE"/>
    <property type="match status" value="1"/>
</dbReference>
<evidence type="ECO:0000313" key="6">
    <source>
        <dbReference type="EMBL" id="RKO71776.1"/>
    </source>
</evidence>
<dbReference type="GO" id="GO:0016491">
    <property type="term" value="F:oxidoreductase activity"/>
    <property type="evidence" value="ECO:0007669"/>
    <property type="project" value="InterPro"/>
</dbReference>
<evidence type="ECO:0000259" key="5">
    <source>
        <dbReference type="PROSITE" id="PS51352"/>
    </source>
</evidence>
<feature type="domain" description="Thioredoxin" evidence="5">
    <location>
        <begin position="236"/>
        <end position="380"/>
    </location>
</feature>
<dbReference type="RefSeq" id="WP_121123855.1">
    <property type="nucleotide sequence ID" value="NZ_RBWS01000007.1"/>
</dbReference>
<dbReference type="EMBL" id="RBWS01000007">
    <property type="protein sequence ID" value="RKO71776.1"/>
    <property type="molecule type" value="Genomic_DNA"/>
</dbReference>
<dbReference type="InterPro" id="IPR050553">
    <property type="entry name" value="Thioredoxin_ResA/DsbE_sf"/>
</dbReference>
<dbReference type="GO" id="GO:0016209">
    <property type="term" value="F:antioxidant activity"/>
    <property type="evidence" value="ECO:0007669"/>
    <property type="project" value="InterPro"/>
</dbReference>
<keyword evidence="3" id="KW-1015">Disulfide bond</keyword>
<gene>
    <name evidence="6" type="ORF">D7322_10220</name>
</gene>
<evidence type="ECO:0000313" key="7">
    <source>
        <dbReference type="Proteomes" id="UP000282423"/>
    </source>
</evidence>
<proteinExistence type="predicted"/>
<dbReference type="PROSITE" id="PS51352">
    <property type="entry name" value="THIOREDOXIN_2"/>
    <property type="match status" value="1"/>
</dbReference>
<dbReference type="Gene3D" id="3.40.30.10">
    <property type="entry name" value="Glutaredoxin"/>
    <property type="match status" value="1"/>
</dbReference>
<dbReference type="InterPro" id="IPR017937">
    <property type="entry name" value="Thioredoxin_CS"/>
</dbReference>
<organism evidence="6 7">
    <name type="scientific">Sphingobacterium puteale</name>
    <dbReference type="NCBI Taxonomy" id="2420510"/>
    <lineage>
        <taxon>Bacteria</taxon>
        <taxon>Pseudomonadati</taxon>
        <taxon>Bacteroidota</taxon>
        <taxon>Sphingobacteriia</taxon>
        <taxon>Sphingobacteriales</taxon>
        <taxon>Sphingobacteriaceae</taxon>
        <taxon>Sphingobacterium</taxon>
    </lineage>
</organism>
<dbReference type="GO" id="GO:0030313">
    <property type="term" value="C:cell envelope"/>
    <property type="evidence" value="ECO:0007669"/>
    <property type="project" value="UniProtKB-SubCell"/>
</dbReference>
<dbReference type="GO" id="GO:0017004">
    <property type="term" value="P:cytochrome complex assembly"/>
    <property type="evidence" value="ECO:0007669"/>
    <property type="project" value="UniProtKB-KW"/>
</dbReference>
<dbReference type="AlphaFoldDB" id="A0A420VZE6"/>
<evidence type="ECO:0000256" key="1">
    <source>
        <dbReference type="ARBA" id="ARBA00004196"/>
    </source>
</evidence>
<dbReference type="InterPro" id="IPR013766">
    <property type="entry name" value="Thioredoxin_domain"/>
</dbReference>
<keyword evidence="4" id="KW-0676">Redox-active center</keyword>
<evidence type="ECO:0000256" key="2">
    <source>
        <dbReference type="ARBA" id="ARBA00022748"/>
    </source>
</evidence>
<dbReference type="Proteomes" id="UP000282423">
    <property type="component" value="Unassembled WGS sequence"/>
</dbReference>
<dbReference type="OrthoDB" id="640449at2"/>
<dbReference type="InterPro" id="IPR000866">
    <property type="entry name" value="AhpC/TSA"/>
</dbReference>
<accession>A0A420VZE6</accession>
<dbReference type="PROSITE" id="PS00194">
    <property type="entry name" value="THIOREDOXIN_1"/>
    <property type="match status" value="1"/>
</dbReference>
<dbReference type="SUPFAM" id="SSF52833">
    <property type="entry name" value="Thioredoxin-like"/>
    <property type="match status" value="1"/>
</dbReference>
<reference evidence="6 7" key="1">
    <citation type="submission" date="2018-10" db="EMBL/GenBank/DDBJ databases">
        <title>Sphingobacterium sp. M05W1-28.</title>
        <authorList>
            <person name="Cai H."/>
        </authorList>
    </citation>
    <scope>NUCLEOTIDE SEQUENCE [LARGE SCALE GENOMIC DNA]</scope>
    <source>
        <strain evidence="6 7">M05W1-28</strain>
    </source>
</reference>
<comment type="subcellular location">
    <subcellularLocation>
        <location evidence="1">Cell envelope</location>
    </subcellularLocation>
</comment>
<dbReference type="InterPro" id="IPR036249">
    <property type="entry name" value="Thioredoxin-like_sf"/>
</dbReference>
<dbReference type="Pfam" id="PF00578">
    <property type="entry name" value="AhpC-TSA"/>
    <property type="match status" value="1"/>
</dbReference>
<dbReference type="CDD" id="cd02966">
    <property type="entry name" value="TlpA_like_family"/>
    <property type="match status" value="1"/>
</dbReference>
<sequence>MKSKNIIITVLVALFFFSFNPLFAQINLKIKGKVTGDTKGFDKIYIFKGQFQDSTAISPNGEYQINITSEAPDVMYFYLQYESKVKGYISPFSLFIEKSGTLQLDFDIEKGISSGQINGPTRSVAYFDYSSAKKSIHERINKEVTSKFGEEALKEGTTNFDKAMDYFEKRETQLNDSLFAKYFNPNGADAPFMLLGRVSSLSLAQLEHNYSKLSAPLKETKAGKQLYEKITSKKRSSIGSTVANFVLPDTTGNDFSFNKLKGKYVLIDFWASWCGPCRISFPRLRSVYQQLKGQNFEIINISIDAKLDDWKKAVKEENNPWPQLHDKTNLSKSAFFVSGIPTAYLIDPDGKIVFSSVGSDENGGGPMEEKLESIFDIKLTK</sequence>
<evidence type="ECO:0000256" key="3">
    <source>
        <dbReference type="ARBA" id="ARBA00023157"/>
    </source>
</evidence>
<keyword evidence="2" id="KW-0201">Cytochrome c-type biogenesis</keyword>
<comment type="caution">
    <text evidence="6">The sequence shown here is derived from an EMBL/GenBank/DDBJ whole genome shotgun (WGS) entry which is preliminary data.</text>
</comment>